<proteinExistence type="predicted"/>
<name>A0A1J7CBR2_9ACTN</name>
<dbReference type="EMBL" id="MLCF01000009">
    <property type="protein sequence ID" value="OIV38952.1"/>
    <property type="molecule type" value="Genomic_DNA"/>
</dbReference>
<dbReference type="GO" id="GO:0016853">
    <property type="term" value="F:isomerase activity"/>
    <property type="evidence" value="ECO:0007669"/>
    <property type="project" value="UniProtKB-KW"/>
</dbReference>
<dbReference type="Gene3D" id="3.20.20.150">
    <property type="entry name" value="Divalent-metal-dependent TIM barrel enzymes"/>
    <property type="match status" value="1"/>
</dbReference>
<dbReference type="AlphaFoldDB" id="A0A1J7CBR2"/>
<dbReference type="InterPro" id="IPR050312">
    <property type="entry name" value="IolE/XylAMocC-like"/>
</dbReference>
<evidence type="ECO:0000313" key="2">
    <source>
        <dbReference type="EMBL" id="OIV38952.1"/>
    </source>
</evidence>
<dbReference type="Proteomes" id="UP000243342">
    <property type="component" value="Unassembled WGS sequence"/>
</dbReference>
<reference evidence="2 3" key="1">
    <citation type="submission" date="2016-10" db="EMBL/GenBank/DDBJ databases">
        <title>Genome sequence of Streptomyces gilvigriseus MUSC 26.</title>
        <authorList>
            <person name="Lee L.-H."/>
            <person name="Ser H.-L."/>
        </authorList>
    </citation>
    <scope>NUCLEOTIDE SEQUENCE [LARGE SCALE GENOMIC DNA]</scope>
    <source>
        <strain evidence="2 3">MUSC 26</strain>
    </source>
</reference>
<keyword evidence="2" id="KW-0413">Isomerase</keyword>
<evidence type="ECO:0000313" key="3">
    <source>
        <dbReference type="Proteomes" id="UP000243342"/>
    </source>
</evidence>
<dbReference type="STRING" id="1428644.BIV57_03060"/>
<feature type="domain" description="Xylose isomerase-like TIM barrel" evidence="1">
    <location>
        <begin position="24"/>
        <end position="219"/>
    </location>
</feature>
<evidence type="ECO:0000259" key="1">
    <source>
        <dbReference type="Pfam" id="PF01261"/>
    </source>
</evidence>
<dbReference type="PANTHER" id="PTHR12110">
    <property type="entry name" value="HYDROXYPYRUVATE ISOMERASE"/>
    <property type="match status" value="1"/>
</dbReference>
<comment type="caution">
    <text evidence="2">The sequence shown here is derived from an EMBL/GenBank/DDBJ whole genome shotgun (WGS) entry which is preliminary data.</text>
</comment>
<gene>
    <name evidence="2" type="ORF">BIV57_03060</name>
</gene>
<dbReference type="InterPro" id="IPR036237">
    <property type="entry name" value="Xyl_isomerase-like_sf"/>
</dbReference>
<organism evidence="2 3">
    <name type="scientific">Mangrovactinospora gilvigrisea</name>
    <dbReference type="NCBI Taxonomy" id="1428644"/>
    <lineage>
        <taxon>Bacteria</taxon>
        <taxon>Bacillati</taxon>
        <taxon>Actinomycetota</taxon>
        <taxon>Actinomycetes</taxon>
        <taxon>Kitasatosporales</taxon>
        <taxon>Streptomycetaceae</taxon>
        <taxon>Mangrovactinospora</taxon>
    </lineage>
</organism>
<protein>
    <submittedName>
        <fullName evidence="2">Sugar phosphate isomerase</fullName>
    </submittedName>
</protein>
<accession>A0A1J7CBR2</accession>
<dbReference type="InterPro" id="IPR013022">
    <property type="entry name" value="Xyl_isomerase-like_TIM-brl"/>
</dbReference>
<dbReference type="PANTHER" id="PTHR12110:SF41">
    <property type="entry name" value="INOSOSE DEHYDRATASE"/>
    <property type="match status" value="1"/>
</dbReference>
<dbReference type="RefSeq" id="WP_071655065.1">
    <property type="nucleotide sequence ID" value="NZ_MLCF01000009.1"/>
</dbReference>
<keyword evidence="3" id="KW-1185">Reference proteome</keyword>
<sequence>MSTLSLQLYSIRDHLSADRAATLKRVAEIGYRTVEPFGLGSFDKPAEVRAEEARGLKADLDAAGLSVSSVHAGVAAGDLSGLVEECRILGTDTVFIPVPGLLQGFEGDVFGDAEKLSAFAARVNAAAAELADSGIRLGYHNHAFEWPGYESFWTQADDRVLAELDVYWATVAGQDPAALLAALGERCVAVHLKDGPAKQGEPQTPIGTGDVDVPAAIAAAPWLDWHIAEIDTTEQDELELLAANRAKLLELGTKA</sequence>
<dbReference type="SUPFAM" id="SSF51658">
    <property type="entry name" value="Xylose isomerase-like"/>
    <property type="match status" value="1"/>
</dbReference>
<dbReference type="Pfam" id="PF01261">
    <property type="entry name" value="AP_endonuc_2"/>
    <property type="match status" value="1"/>
</dbReference>